<dbReference type="VEuPathDB" id="FungiDB:RhiirFUN_015364"/>
<evidence type="ECO:0000256" key="1">
    <source>
        <dbReference type="SAM" id="MobiDB-lite"/>
    </source>
</evidence>
<keyword evidence="3" id="KW-1185">Reference proteome</keyword>
<dbReference type="VEuPathDB" id="FungiDB:FUN_018916"/>
<feature type="compositionally biased region" description="Basic and acidic residues" evidence="1">
    <location>
        <begin position="1"/>
        <end position="36"/>
    </location>
</feature>
<protein>
    <submittedName>
        <fullName evidence="2">Uncharacterized protein</fullName>
    </submittedName>
</protein>
<accession>A0A2I1GDI4</accession>
<sequence length="177" mass="19510">MTDVEKLRAENGKLKTEKAESLRKAHEFEKKCKELESTSTSPISPASPTSPTSITSRSPKSSSKSLAMTNGDASNDVTSTSNVVEPQNTKQKRKSAIEPLQSYTIESNEINSSNNQPVPRPKKDTDEGWITVKKRNSKRNSTATNSINNNNAVGESSKNHQSLTKQSWVLFVFKVLL</sequence>
<dbReference type="EMBL" id="LLXI01000340">
    <property type="protein sequence ID" value="PKY44695.1"/>
    <property type="molecule type" value="Genomic_DNA"/>
</dbReference>
<feature type="compositionally biased region" description="Polar residues" evidence="1">
    <location>
        <begin position="66"/>
        <end position="89"/>
    </location>
</feature>
<name>A0A2I1GDI4_9GLOM</name>
<feature type="compositionally biased region" description="Low complexity" evidence="1">
    <location>
        <begin position="105"/>
        <end position="115"/>
    </location>
</feature>
<reference evidence="2 3" key="1">
    <citation type="submission" date="2015-10" db="EMBL/GenBank/DDBJ databases">
        <title>Genome analyses suggest a sexual origin of heterokaryosis in a supposedly ancient asexual fungus.</title>
        <authorList>
            <person name="Ropars J."/>
            <person name="Sedzielewska K."/>
            <person name="Noel J."/>
            <person name="Charron P."/>
            <person name="Farinelli L."/>
            <person name="Marton T."/>
            <person name="Kruger M."/>
            <person name="Pelin A."/>
            <person name="Brachmann A."/>
            <person name="Corradi N."/>
        </authorList>
    </citation>
    <scope>NUCLEOTIDE SEQUENCE [LARGE SCALE GENOMIC DNA]</scope>
    <source>
        <strain evidence="2 3">A4</strain>
    </source>
</reference>
<dbReference type="Proteomes" id="UP000234323">
    <property type="component" value="Unassembled WGS sequence"/>
</dbReference>
<comment type="caution">
    <text evidence="2">The sequence shown here is derived from an EMBL/GenBank/DDBJ whole genome shotgun (WGS) entry which is preliminary data.</text>
</comment>
<organism evidence="2 3">
    <name type="scientific">Rhizophagus irregularis</name>
    <dbReference type="NCBI Taxonomy" id="588596"/>
    <lineage>
        <taxon>Eukaryota</taxon>
        <taxon>Fungi</taxon>
        <taxon>Fungi incertae sedis</taxon>
        <taxon>Mucoromycota</taxon>
        <taxon>Glomeromycotina</taxon>
        <taxon>Glomeromycetes</taxon>
        <taxon>Glomerales</taxon>
        <taxon>Glomeraceae</taxon>
        <taxon>Rhizophagus</taxon>
    </lineage>
</organism>
<evidence type="ECO:0000313" key="2">
    <source>
        <dbReference type="EMBL" id="PKY44695.1"/>
    </source>
</evidence>
<dbReference type="AlphaFoldDB" id="A0A2I1GDI4"/>
<feature type="compositionally biased region" description="Low complexity" evidence="1">
    <location>
        <begin position="37"/>
        <end position="65"/>
    </location>
</feature>
<feature type="compositionally biased region" description="Low complexity" evidence="1">
    <location>
        <begin position="140"/>
        <end position="152"/>
    </location>
</feature>
<gene>
    <name evidence="2" type="ORF">RhiirA4_400226</name>
</gene>
<dbReference type="VEuPathDB" id="FungiDB:RhiirA1_407338"/>
<proteinExistence type="predicted"/>
<evidence type="ECO:0000313" key="3">
    <source>
        <dbReference type="Proteomes" id="UP000234323"/>
    </source>
</evidence>
<feature type="region of interest" description="Disordered" evidence="1">
    <location>
        <begin position="1"/>
        <end position="158"/>
    </location>
</feature>
<feature type="non-terminal residue" evidence="2">
    <location>
        <position position="177"/>
    </location>
</feature>